<dbReference type="Pfam" id="PF20611">
    <property type="entry name" value="DUF6801"/>
    <property type="match status" value="1"/>
</dbReference>
<dbReference type="EMBL" id="VDFR01000084">
    <property type="protein sequence ID" value="TNC43178.1"/>
    <property type="molecule type" value="Genomic_DNA"/>
</dbReference>
<sequence>MLPACSLRGNRVLNSVSHVVQIAPNPRREILMLESKPAQSGTRTRLAAVATGTALVAGAGGLVLAGAPAANATVFTKSYTYVCGVTAAGLNLNNHNVGVRATVDLPSKVAPGQTIAKRTTSITLTIPETLRDATYRLLGARKAGGYSNDASVTIAAPGAATQTVRIANLKSAPVPVPPNVGDAWNIPTRGDVPAVKIPTGARTTGTVAMPSRFTVRATIYNAAGAVIDKPDTVVMNCAFGGDRTLAKIAIGKATAKIASAKAKPKKIRAKKTRAKVSVKLRTAAGVPLTGKVTAKVGKKTVGKASVKNGKATIKLKKFKKKGTYKVKLTYSGSASTTGAKKTIKVKVRK</sequence>
<evidence type="ECO:0000313" key="4">
    <source>
        <dbReference type="Proteomes" id="UP000306740"/>
    </source>
</evidence>
<dbReference type="Proteomes" id="UP000306740">
    <property type="component" value="Unassembled WGS sequence"/>
</dbReference>
<dbReference type="EMBL" id="VDFR01000102">
    <property type="protein sequence ID" value="TNC41806.1"/>
    <property type="molecule type" value="Genomic_DNA"/>
</dbReference>
<dbReference type="AlphaFoldDB" id="A0A5C4MK34"/>
<evidence type="ECO:0000259" key="1">
    <source>
        <dbReference type="Pfam" id="PF20611"/>
    </source>
</evidence>
<reference evidence="3 4" key="1">
    <citation type="submission" date="2019-05" db="EMBL/GenBank/DDBJ databases">
        <title>Mumia sp. nov., isolated from the intestinal contents of plateau pika (Ochotona curzoniae) in the Qinghai-Tibet plateau of China.</title>
        <authorList>
            <person name="Tian Z."/>
        </authorList>
    </citation>
    <scope>NUCLEOTIDE SEQUENCE [LARGE SCALE GENOMIC DNA]</scope>
    <source>
        <strain evidence="4">527</strain>
        <strain evidence="3">Z527</strain>
    </source>
</reference>
<evidence type="ECO:0000313" key="3">
    <source>
        <dbReference type="EMBL" id="TNC43178.1"/>
    </source>
</evidence>
<feature type="domain" description="DUF6801" evidence="1">
    <location>
        <begin position="80"/>
        <end position="246"/>
    </location>
</feature>
<name>A0A5C4MK34_9ACTN</name>
<gene>
    <name evidence="3" type="ORF">FHE65_18975</name>
    <name evidence="2" type="ORF">FHE65_21835</name>
</gene>
<protein>
    <recommendedName>
        <fullName evidence="1">DUF6801 domain-containing protein</fullName>
    </recommendedName>
</protein>
<dbReference type="Gene3D" id="2.60.40.10">
    <property type="entry name" value="Immunoglobulins"/>
    <property type="match status" value="1"/>
</dbReference>
<accession>A0A5C4MK34</accession>
<dbReference type="OrthoDB" id="3830497at2"/>
<evidence type="ECO:0000313" key="2">
    <source>
        <dbReference type="EMBL" id="TNC41806.1"/>
    </source>
</evidence>
<dbReference type="GO" id="GO:0005975">
    <property type="term" value="P:carbohydrate metabolic process"/>
    <property type="evidence" value="ECO:0007669"/>
    <property type="project" value="UniProtKB-ARBA"/>
</dbReference>
<dbReference type="InterPro" id="IPR013783">
    <property type="entry name" value="Ig-like_fold"/>
</dbReference>
<dbReference type="InterPro" id="IPR046542">
    <property type="entry name" value="DUF6801"/>
</dbReference>
<comment type="caution">
    <text evidence="3">The sequence shown here is derived from an EMBL/GenBank/DDBJ whole genome shotgun (WGS) entry which is preliminary data.</text>
</comment>
<organism evidence="3 4">
    <name type="scientific">Mumia zhuanghuii</name>
    <dbReference type="NCBI Taxonomy" id="2585211"/>
    <lineage>
        <taxon>Bacteria</taxon>
        <taxon>Bacillati</taxon>
        <taxon>Actinomycetota</taxon>
        <taxon>Actinomycetes</taxon>
        <taxon>Propionibacteriales</taxon>
        <taxon>Nocardioidaceae</taxon>
        <taxon>Mumia</taxon>
    </lineage>
</organism>
<proteinExistence type="predicted"/>